<evidence type="ECO:0000313" key="1">
    <source>
        <dbReference type="EMBL" id="EMB14636.1"/>
    </source>
</evidence>
<dbReference type="AlphaFoldDB" id="M2A4K5"/>
<reference evidence="1" key="1">
    <citation type="submission" date="2012-11" db="EMBL/GenBank/DDBJ databases">
        <title>Permanent draft genomes of Rhodopirellula europaea strain SH398 and 6C.</title>
        <authorList>
            <person name="Richter M."/>
            <person name="Richter-Heitmann T."/>
            <person name="Frank C."/>
            <person name="Harder J."/>
            <person name="Glockner F.O."/>
        </authorList>
    </citation>
    <scope>NUCLEOTIDE SEQUENCE</scope>
    <source>
        <strain evidence="1">6C</strain>
    </source>
</reference>
<keyword evidence="2" id="KW-1185">Reference proteome</keyword>
<dbReference type="PATRIC" id="fig|1263867.3.peg.4999"/>
<name>M2A4K5_9BACT</name>
<reference evidence="1" key="2">
    <citation type="journal article" date="2013" name="Mar. Genomics">
        <title>Expression of sulfatases in Rhodopirellula baltica and the diversity of sulfatases in the genus Rhodopirellula.</title>
        <authorList>
            <person name="Wegner C.E."/>
            <person name="Richter-Heitmann T."/>
            <person name="Klindworth A."/>
            <person name="Klockow C."/>
            <person name="Richter M."/>
            <person name="Achstetter T."/>
            <person name="Glockner F.O."/>
            <person name="Harder J."/>
        </authorList>
    </citation>
    <scope>NUCLEOTIDE SEQUENCE [LARGE SCALE GENOMIC DNA]</scope>
    <source>
        <strain evidence="1">6C</strain>
    </source>
</reference>
<organism evidence="1 2">
    <name type="scientific">Rhodopirellula europaea 6C</name>
    <dbReference type="NCBI Taxonomy" id="1263867"/>
    <lineage>
        <taxon>Bacteria</taxon>
        <taxon>Pseudomonadati</taxon>
        <taxon>Planctomycetota</taxon>
        <taxon>Planctomycetia</taxon>
        <taxon>Pirellulales</taxon>
        <taxon>Pirellulaceae</taxon>
        <taxon>Rhodopirellula</taxon>
    </lineage>
</organism>
<protein>
    <submittedName>
        <fullName evidence="1">Uncharacterized protein</fullName>
    </submittedName>
</protein>
<comment type="caution">
    <text evidence="1">The sequence shown here is derived from an EMBL/GenBank/DDBJ whole genome shotgun (WGS) entry which is preliminary data.</text>
</comment>
<gene>
    <name evidence="1" type="ORF">RE6C_04660</name>
</gene>
<evidence type="ECO:0000313" key="2">
    <source>
        <dbReference type="Proteomes" id="UP000011529"/>
    </source>
</evidence>
<sequence>MGFPTHVGWALLPVQVADVGQEWPTYSKIDKLIANGRGSQDANNTAL</sequence>
<dbReference type="EMBL" id="ANMO01000212">
    <property type="protein sequence ID" value="EMB14636.1"/>
    <property type="molecule type" value="Genomic_DNA"/>
</dbReference>
<proteinExistence type="predicted"/>
<dbReference type="Proteomes" id="UP000011529">
    <property type="component" value="Unassembled WGS sequence"/>
</dbReference>
<accession>M2A4K5</accession>